<evidence type="ECO:0000256" key="8">
    <source>
        <dbReference type="ARBA" id="ARBA00023027"/>
    </source>
</evidence>
<comment type="similarity">
    <text evidence="10">Belongs to the NadD family.</text>
</comment>
<sequence>MGGTFDPIHHGHLVAASEVAQSFDLDEVVFVPTGHPWQKTNVSPSEHRYLMTVIATASNPRFTVSRVDVDRAGPTYTVDTLRDLREQMPEAELFFISGADAVEQILSWKDVDDLWDFAHFIAVSRPGHELSLSGLSGEHVSLLEVPALAISSTDCRERVAREYPVWYLVPDGVVQYIAKHGLYSKEATEHE</sequence>
<dbReference type="Pfam" id="PF01467">
    <property type="entry name" value="CTP_transf_like"/>
    <property type="match status" value="1"/>
</dbReference>
<evidence type="ECO:0000256" key="7">
    <source>
        <dbReference type="ARBA" id="ARBA00022840"/>
    </source>
</evidence>
<keyword evidence="5 10" id="KW-0548">Nucleotidyltransferase</keyword>
<dbReference type="NCBIfam" id="TIGR00482">
    <property type="entry name" value="nicotinate (nicotinamide) nucleotide adenylyltransferase"/>
    <property type="match status" value="1"/>
</dbReference>
<evidence type="ECO:0000256" key="2">
    <source>
        <dbReference type="ARBA" id="ARBA00005019"/>
    </source>
</evidence>
<evidence type="ECO:0000313" key="12">
    <source>
        <dbReference type="EMBL" id="UOQ58407.1"/>
    </source>
</evidence>
<evidence type="ECO:0000256" key="10">
    <source>
        <dbReference type="HAMAP-Rule" id="MF_00244"/>
    </source>
</evidence>
<dbReference type="InterPro" id="IPR014729">
    <property type="entry name" value="Rossmann-like_a/b/a_fold"/>
</dbReference>
<dbReference type="SUPFAM" id="SSF52374">
    <property type="entry name" value="Nucleotidylyl transferase"/>
    <property type="match status" value="1"/>
</dbReference>
<dbReference type="EMBL" id="CP095045">
    <property type="protein sequence ID" value="UOQ58407.1"/>
    <property type="molecule type" value="Genomic_DNA"/>
</dbReference>
<evidence type="ECO:0000256" key="9">
    <source>
        <dbReference type="ARBA" id="ARBA00048721"/>
    </source>
</evidence>
<keyword evidence="13" id="KW-1185">Reference proteome</keyword>
<dbReference type="CDD" id="cd02165">
    <property type="entry name" value="NMNAT"/>
    <property type="match status" value="1"/>
</dbReference>
<evidence type="ECO:0000259" key="11">
    <source>
        <dbReference type="Pfam" id="PF01467"/>
    </source>
</evidence>
<evidence type="ECO:0000313" key="13">
    <source>
        <dbReference type="Proteomes" id="UP000831786"/>
    </source>
</evidence>
<evidence type="ECO:0000256" key="6">
    <source>
        <dbReference type="ARBA" id="ARBA00022741"/>
    </source>
</evidence>
<dbReference type="InterPro" id="IPR004821">
    <property type="entry name" value="Cyt_trans-like"/>
</dbReference>
<keyword evidence="8 10" id="KW-0520">NAD</keyword>
<keyword evidence="7 10" id="KW-0067">ATP-binding</keyword>
<evidence type="ECO:0000256" key="1">
    <source>
        <dbReference type="ARBA" id="ARBA00002324"/>
    </source>
</evidence>
<name>A0ABY4FQ64_9MICO</name>
<dbReference type="InterPro" id="IPR005248">
    <property type="entry name" value="NadD/NMNAT"/>
</dbReference>
<dbReference type="PANTHER" id="PTHR39321">
    <property type="entry name" value="NICOTINATE-NUCLEOTIDE ADENYLYLTRANSFERASE-RELATED"/>
    <property type="match status" value="1"/>
</dbReference>
<feature type="domain" description="Cytidyltransferase-like" evidence="11">
    <location>
        <begin position="1"/>
        <end position="158"/>
    </location>
</feature>
<dbReference type="Proteomes" id="UP000831786">
    <property type="component" value="Chromosome"/>
</dbReference>
<reference evidence="12 13" key="1">
    <citation type="submission" date="2022-04" db="EMBL/GenBank/DDBJ databases">
        <title>Leucobacter sp. isolated from rhizosphere of garlic.</title>
        <authorList>
            <person name="Won M."/>
            <person name="Lee C.-M."/>
            <person name="Woen H.-Y."/>
            <person name="Kwon S.-W."/>
        </authorList>
    </citation>
    <scope>NUCLEOTIDE SEQUENCE [LARGE SCALE GENOMIC DNA]</scope>
    <source>
        <strain evidence="12 13">H21R-40</strain>
    </source>
</reference>
<dbReference type="HAMAP" id="MF_00244">
    <property type="entry name" value="NaMN_adenylyltr"/>
    <property type="match status" value="1"/>
</dbReference>
<evidence type="ECO:0000256" key="5">
    <source>
        <dbReference type="ARBA" id="ARBA00022695"/>
    </source>
</evidence>
<proteinExistence type="inferred from homology"/>
<comment type="function">
    <text evidence="1 10">Catalyzes the reversible adenylation of nicotinate mononucleotide (NaMN) to nicotinic acid adenine dinucleotide (NaAD).</text>
</comment>
<keyword evidence="3 10" id="KW-0662">Pyridine nucleotide biosynthesis</keyword>
<dbReference type="PANTHER" id="PTHR39321:SF3">
    <property type="entry name" value="PHOSPHOPANTETHEINE ADENYLYLTRANSFERASE"/>
    <property type="match status" value="1"/>
</dbReference>
<dbReference type="GO" id="GO:0004515">
    <property type="term" value="F:nicotinate-nucleotide adenylyltransferase activity"/>
    <property type="evidence" value="ECO:0007669"/>
    <property type="project" value="UniProtKB-EC"/>
</dbReference>
<evidence type="ECO:0000256" key="4">
    <source>
        <dbReference type="ARBA" id="ARBA00022679"/>
    </source>
</evidence>
<dbReference type="NCBIfam" id="NF000840">
    <property type="entry name" value="PRK00071.1-3"/>
    <property type="match status" value="1"/>
</dbReference>
<comment type="catalytic activity">
    <reaction evidence="9 10">
        <text>nicotinate beta-D-ribonucleotide + ATP + H(+) = deamido-NAD(+) + diphosphate</text>
        <dbReference type="Rhea" id="RHEA:22860"/>
        <dbReference type="ChEBI" id="CHEBI:15378"/>
        <dbReference type="ChEBI" id="CHEBI:30616"/>
        <dbReference type="ChEBI" id="CHEBI:33019"/>
        <dbReference type="ChEBI" id="CHEBI:57502"/>
        <dbReference type="ChEBI" id="CHEBI:58437"/>
        <dbReference type="EC" id="2.7.7.18"/>
    </reaction>
</comment>
<dbReference type="Gene3D" id="3.40.50.620">
    <property type="entry name" value="HUPs"/>
    <property type="match status" value="1"/>
</dbReference>
<dbReference type="NCBIfam" id="TIGR00125">
    <property type="entry name" value="cyt_tran_rel"/>
    <property type="match status" value="1"/>
</dbReference>
<gene>
    <name evidence="10 12" type="primary">nadD</name>
    <name evidence="12" type="ORF">MUN78_06115</name>
</gene>
<comment type="pathway">
    <text evidence="2 10">Cofactor biosynthesis; NAD(+) biosynthesis; deamido-NAD(+) from nicotinate D-ribonucleotide: step 1/1.</text>
</comment>
<protein>
    <recommendedName>
        <fullName evidence="10">Probable nicotinate-nucleotide adenylyltransferase</fullName>
        <ecNumber evidence="10">2.7.7.18</ecNumber>
    </recommendedName>
    <alternativeName>
        <fullName evidence="10">Deamido-NAD(+) diphosphorylase</fullName>
    </alternativeName>
    <alternativeName>
        <fullName evidence="10">Deamido-NAD(+) pyrophosphorylase</fullName>
    </alternativeName>
    <alternativeName>
        <fullName evidence="10">Nicotinate mononucleotide adenylyltransferase</fullName>
        <shortName evidence="10">NaMN adenylyltransferase</shortName>
    </alternativeName>
</protein>
<dbReference type="RefSeq" id="WP_244729465.1">
    <property type="nucleotide sequence ID" value="NZ_CP095045.1"/>
</dbReference>
<accession>A0ABY4FQ64</accession>
<organism evidence="12 13">
    <name type="scientific">Leucobacter allii</name>
    <dbReference type="NCBI Taxonomy" id="2932247"/>
    <lineage>
        <taxon>Bacteria</taxon>
        <taxon>Bacillati</taxon>
        <taxon>Actinomycetota</taxon>
        <taxon>Actinomycetes</taxon>
        <taxon>Micrococcales</taxon>
        <taxon>Microbacteriaceae</taxon>
        <taxon>Leucobacter</taxon>
    </lineage>
</organism>
<evidence type="ECO:0000256" key="3">
    <source>
        <dbReference type="ARBA" id="ARBA00022642"/>
    </source>
</evidence>
<dbReference type="EC" id="2.7.7.18" evidence="10"/>
<keyword evidence="6 10" id="KW-0547">Nucleotide-binding</keyword>
<keyword evidence="4 10" id="KW-0808">Transferase</keyword>